<evidence type="ECO:0000256" key="3">
    <source>
        <dbReference type="ARBA" id="ARBA00022777"/>
    </source>
</evidence>
<name>A0A926NL66_9BACI</name>
<evidence type="ECO:0000256" key="2">
    <source>
        <dbReference type="ARBA" id="ARBA00022741"/>
    </source>
</evidence>
<dbReference type="InterPro" id="IPR004006">
    <property type="entry name" value="DhaK_dom"/>
</dbReference>
<organism evidence="6 7">
    <name type="scientific">Metabacillus arenae</name>
    <dbReference type="NCBI Taxonomy" id="2771434"/>
    <lineage>
        <taxon>Bacteria</taxon>
        <taxon>Bacillati</taxon>
        <taxon>Bacillota</taxon>
        <taxon>Bacilli</taxon>
        <taxon>Bacillales</taxon>
        <taxon>Bacillaceae</taxon>
        <taxon>Metabacillus</taxon>
    </lineage>
</organism>
<gene>
    <name evidence="6" type="primary">dhaK</name>
    <name evidence="6" type="ORF">IC621_17355</name>
</gene>
<dbReference type="InterPro" id="IPR050861">
    <property type="entry name" value="Dihydroxyacetone_Kinase"/>
</dbReference>
<keyword evidence="1 6" id="KW-0808">Transferase</keyword>
<feature type="domain" description="DhaK" evidence="5">
    <location>
        <begin position="7"/>
        <end position="331"/>
    </location>
</feature>
<dbReference type="GO" id="GO:0005524">
    <property type="term" value="F:ATP binding"/>
    <property type="evidence" value="ECO:0007669"/>
    <property type="project" value="UniProtKB-KW"/>
</dbReference>
<evidence type="ECO:0000256" key="4">
    <source>
        <dbReference type="ARBA" id="ARBA00022840"/>
    </source>
</evidence>
<dbReference type="GO" id="GO:0019563">
    <property type="term" value="P:glycerol catabolic process"/>
    <property type="evidence" value="ECO:0007669"/>
    <property type="project" value="TreeGrafter"/>
</dbReference>
<dbReference type="EMBL" id="JACXAI010000024">
    <property type="protein sequence ID" value="MBD1381998.1"/>
    <property type="molecule type" value="Genomic_DNA"/>
</dbReference>
<dbReference type="FunFam" id="3.30.1180.20:FF:000001">
    <property type="entry name" value="Dihydroxyacetone kinase 1"/>
    <property type="match status" value="1"/>
</dbReference>
<keyword evidence="4" id="KW-0067">ATP-binding</keyword>
<dbReference type="Gene3D" id="3.30.1180.20">
    <property type="entry name" value="Dihydroxyacetone kinase, domain 2"/>
    <property type="match status" value="1"/>
</dbReference>
<dbReference type="SUPFAM" id="SSF82549">
    <property type="entry name" value="DAK1/DegV-like"/>
    <property type="match status" value="1"/>
</dbReference>
<reference evidence="6" key="1">
    <citation type="submission" date="2020-09" db="EMBL/GenBank/DDBJ databases">
        <title>A novel bacterium of genus Bacillus, isolated from South China Sea.</title>
        <authorList>
            <person name="Huang H."/>
            <person name="Mo K."/>
            <person name="Hu Y."/>
        </authorList>
    </citation>
    <scope>NUCLEOTIDE SEQUENCE</scope>
    <source>
        <strain evidence="6">IB182487</strain>
    </source>
</reference>
<dbReference type="PANTHER" id="PTHR28629">
    <property type="entry name" value="TRIOKINASE/FMN CYCLASE"/>
    <property type="match status" value="1"/>
</dbReference>
<dbReference type="PROSITE" id="PS51481">
    <property type="entry name" value="DHAK"/>
    <property type="match status" value="1"/>
</dbReference>
<keyword evidence="3 6" id="KW-0418">Kinase</keyword>
<evidence type="ECO:0000313" key="6">
    <source>
        <dbReference type="EMBL" id="MBD1381998.1"/>
    </source>
</evidence>
<protein>
    <submittedName>
        <fullName evidence="6">Dihydroxyacetone kinase subunit DhaK</fullName>
        <ecNumber evidence="6">2.7.1.121</ecNumber>
    </submittedName>
</protein>
<accession>A0A926NL66</accession>
<evidence type="ECO:0000313" key="7">
    <source>
        <dbReference type="Proteomes" id="UP000626844"/>
    </source>
</evidence>
<keyword evidence="2" id="KW-0547">Nucleotide-binding</keyword>
<evidence type="ECO:0000256" key="1">
    <source>
        <dbReference type="ARBA" id="ARBA00022679"/>
    </source>
</evidence>
<sequence length="334" mass="36292">MKKFINDPDDFVDEMLEGILLANPNHLRSIRDDNRGLVRIDAPVKNKVAIVTGGGSGHLPLFLGYVGKGMLDGASVGEVFAASSVQQMLDVTRAVDGGEGVLYVYGNYSGDVMNFEMAAELAETEGIRVESVVARDDVGSMPKEFEDQRRGVAGIFYLYKIASAKAATGASLDEVKAVTEKVNNSVRSIGVALSPCILPSVGKPNFKLGEDEMEIGMGIHGEPGIKRGKIDSADKIAESLVVAILEDLYTNQEIKEVSVLVNGLGSTPLEELYVVYRKIHHHLENKGIKVYKVFIGEYATSLEMTGLSVSLLNLDEELKDLLDMPFETPFHVQQ</sequence>
<dbReference type="Gene3D" id="3.40.50.10440">
    <property type="entry name" value="Dihydroxyacetone kinase, domain 1"/>
    <property type="match status" value="1"/>
</dbReference>
<dbReference type="EC" id="2.7.1.121" evidence="6"/>
<dbReference type="Proteomes" id="UP000626844">
    <property type="component" value="Unassembled WGS sequence"/>
</dbReference>
<dbReference type="GO" id="GO:0005829">
    <property type="term" value="C:cytosol"/>
    <property type="evidence" value="ECO:0007669"/>
    <property type="project" value="TreeGrafter"/>
</dbReference>
<dbReference type="Pfam" id="PF02733">
    <property type="entry name" value="Dak1"/>
    <property type="match status" value="1"/>
</dbReference>
<proteinExistence type="predicted"/>
<dbReference type="AlphaFoldDB" id="A0A926NL66"/>
<keyword evidence="7" id="KW-1185">Reference proteome</keyword>
<dbReference type="PANTHER" id="PTHR28629:SF4">
    <property type="entry name" value="TRIOKINASE_FMN CYCLASE"/>
    <property type="match status" value="1"/>
</dbReference>
<evidence type="ECO:0000259" key="5">
    <source>
        <dbReference type="PROSITE" id="PS51481"/>
    </source>
</evidence>
<dbReference type="FunFam" id="3.40.50.10440:FF:000001">
    <property type="entry name" value="Dihydroxyacetone kinase, DhaK subunit"/>
    <property type="match status" value="1"/>
</dbReference>
<dbReference type="GO" id="GO:0047324">
    <property type="term" value="F:phosphoenolpyruvate-glycerone phosphotransferase activity"/>
    <property type="evidence" value="ECO:0007669"/>
    <property type="project" value="UniProtKB-EC"/>
</dbReference>
<comment type="caution">
    <text evidence="6">The sequence shown here is derived from an EMBL/GenBank/DDBJ whole genome shotgun (WGS) entry which is preliminary data.</text>
</comment>
<dbReference type="RefSeq" id="WP_191159751.1">
    <property type="nucleotide sequence ID" value="NZ_JACXAI010000024.1"/>
</dbReference>
<dbReference type="GO" id="GO:0004371">
    <property type="term" value="F:glycerone kinase activity"/>
    <property type="evidence" value="ECO:0007669"/>
    <property type="project" value="InterPro"/>
</dbReference>